<name>A0A8A0RKE6_9FIRM</name>
<dbReference type="Gene3D" id="3.40.190.290">
    <property type="match status" value="1"/>
</dbReference>
<dbReference type="Pfam" id="PF03466">
    <property type="entry name" value="LysR_substrate"/>
    <property type="match status" value="1"/>
</dbReference>
<dbReference type="CDD" id="cd08420">
    <property type="entry name" value="PBP2_CysL_like"/>
    <property type="match status" value="1"/>
</dbReference>
<feature type="domain" description="HTH lysR-type" evidence="5">
    <location>
        <begin position="1"/>
        <end position="58"/>
    </location>
</feature>
<dbReference type="Proteomes" id="UP000662904">
    <property type="component" value="Chromosome"/>
</dbReference>
<accession>A0A8A0RKE6</accession>
<dbReference type="InterPro" id="IPR036388">
    <property type="entry name" value="WH-like_DNA-bd_sf"/>
</dbReference>
<dbReference type="GO" id="GO:0003700">
    <property type="term" value="F:DNA-binding transcription factor activity"/>
    <property type="evidence" value="ECO:0007669"/>
    <property type="project" value="InterPro"/>
</dbReference>
<proteinExistence type="inferred from homology"/>
<protein>
    <submittedName>
        <fullName evidence="6">HTH-type transcriptional activator CmpR</fullName>
    </submittedName>
</protein>
<dbReference type="InterPro" id="IPR036390">
    <property type="entry name" value="WH_DNA-bd_sf"/>
</dbReference>
<keyword evidence="4" id="KW-0804">Transcription</keyword>
<dbReference type="SUPFAM" id="SSF46785">
    <property type="entry name" value="Winged helix' DNA-binding domain"/>
    <property type="match status" value="1"/>
</dbReference>
<dbReference type="SUPFAM" id="SSF53850">
    <property type="entry name" value="Periplasmic binding protein-like II"/>
    <property type="match status" value="1"/>
</dbReference>
<sequence>MNERKLRIFYEVAVKLNMTEAAKKLYMSQPAVSQTIKEIEEEFGVKFFDRIGRKLYLTYEGKVFLNYVRRILNLYDECSKTIKDIKGLKKGKLKIGASTTIGIYILTDLIGKFTKKYKEVDTSITIENTKIITDMVLENKIDFAFVEGPVYSDEIIVENFCNDELVFITPPDHPWSKLKSIDIEKIAEEKIIMREQGSGTREIVENVLNANGVHYKVDFELGNIEAIKKAVEAGLGISCISKRCIKKEVEDGRLAVIRLKGIRIIRILNLIYHKDKYLSNLLNEFINFAKKETVAID</sequence>
<evidence type="ECO:0000313" key="7">
    <source>
        <dbReference type="Proteomes" id="UP000662904"/>
    </source>
</evidence>
<dbReference type="InterPro" id="IPR005119">
    <property type="entry name" value="LysR_subst-bd"/>
</dbReference>
<evidence type="ECO:0000256" key="2">
    <source>
        <dbReference type="ARBA" id="ARBA00023015"/>
    </source>
</evidence>
<dbReference type="PROSITE" id="PS50931">
    <property type="entry name" value="HTH_LYSR"/>
    <property type="match status" value="1"/>
</dbReference>
<keyword evidence="3" id="KW-0238">DNA-binding</keyword>
<evidence type="ECO:0000256" key="4">
    <source>
        <dbReference type="ARBA" id="ARBA00023163"/>
    </source>
</evidence>
<dbReference type="RefSeq" id="WP_206707973.1">
    <property type="nucleotide sequence ID" value="NZ_CP059066.1"/>
</dbReference>
<dbReference type="GO" id="GO:0000976">
    <property type="term" value="F:transcription cis-regulatory region binding"/>
    <property type="evidence" value="ECO:0007669"/>
    <property type="project" value="TreeGrafter"/>
</dbReference>
<evidence type="ECO:0000256" key="3">
    <source>
        <dbReference type="ARBA" id="ARBA00023125"/>
    </source>
</evidence>
<dbReference type="Gene3D" id="1.10.10.10">
    <property type="entry name" value="Winged helix-like DNA-binding domain superfamily/Winged helix DNA-binding domain"/>
    <property type="match status" value="1"/>
</dbReference>
<dbReference type="PANTHER" id="PTHR30126:SF39">
    <property type="entry name" value="HTH-TYPE TRANSCRIPTIONAL REGULATOR CYSL"/>
    <property type="match status" value="1"/>
</dbReference>
<organism evidence="6 7">
    <name type="scientific">Koleobacter methoxysyntrophicus</name>
    <dbReference type="NCBI Taxonomy" id="2751313"/>
    <lineage>
        <taxon>Bacteria</taxon>
        <taxon>Bacillati</taxon>
        <taxon>Bacillota</taxon>
        <taxon>Clostridia</taxon>
        <taxon>Koleobacterales</taxon>
        <taxon>Koleobacteraceae</taxon>
        <taxon>Koleobacter</taxon>
    </lineage>
</organism>
<dbReference type="InterPro" id="IPR000847">
    <property type="entry name" value="LysR_HTH_N"/>
</dbReference>
<keyword evidence="7" id="KW-1185">Reference proteome</keyword>
<keyword evidence="2" id="KW-0805">Transcription regulation</keyword>
<evidence type="ECO:0000256" key="1">
    <source>
        <dbReference type="ARBA" id="ARBA00009437"/>
    </source>
</evidence>
<dbReference type="Pfam" id="PF00126">
    <property type="entry name" value="HTH_1"/>
    <property type="match status" value="1"/>
</dbReference>
<comment type="similarity">
    <text evidence="1">Belongs to the LysR transcriptional regulatory family.</text>
</comment>
<dbReference type="AlphaFoldDB" id="A0A8A0RKE6"/>
<dbReference type="EMBL" id="CP059066">
    <property type="protein sequence ID" value="QSQ07716.1"/>
    <property type="molecule type" value="Genomic_DNA"/>
</dbReference>
<dbReference type="KEGG" id="kme:H0A61_00032"/>
<reference evidence="6" key="1">
    <citation type="submission" date="2020-07" db="EMBL/GenBank/DDBJ databases">
        <title>Koleobacter methoxysyntrophicus gen. nov., sp. nov., a novel anaerobic bacterium isolated from deep subsurface oil field and proposal of Koleobacterales ord. nov. in the phylum Firmicutes.</title>
        <authorList>
            <person name="Sakamoto S."/>
            <person name="Tamaki H."/>
        </authorList>
    </citation>
    <scope>NUCLEOTIDE SEQUENCE</scope>
    <source>
        <strain evidence="6">NRmbB1</strain>
    </source>
</reference>
<dbReference type="PRINTS" id="PR00039">
    <property type="entry name" value="HTHLYSR"/>
</dbReference>
<evidence type="ECO:0000259" key="5">
    <source>
        <dbReference type="PROSITE" id="PS50931"/>
    </source>
</evidence>
<gene>
    <name evidence="6" type="primary">cmpR_1</name>
    <name evidence="6" type="ORF">H0A61_00032</name>
</gene>
<dbReference type="FunFam" id="1.10.10.10:FF:000001">
    <property type="entry name" value="LysR family transcriptional regulator"/>
    <property type="match status" value="1"/>
</dbReference>
<dbReference type="PANTHER" id="PTHR30126">
    <property type="entry name" value="HTH-TYPE TRANSCRIPTIONAL REGULATOR"/>
    <property type="match status" value="1"/>
</dbReference>
<evidence type="ECO:0000313" key="6">
    <source>
        <dbReference type="EMBL" id="QSQ07716.1"/>
    </source>
</evidence>